<organism evidence="1 2">
    <name type="scientific">Vecturithrix granuli</name>
    <dbReference type="NCBI Taxonomy" id="1499967"/>
    <lineage>
        <taxon>Bacteria</taxon>
        <taxon>Candidatus Moduliflexota</taxon>
        <taxon>Candidatus Vecturitrichia</taxon>
        <taxon>Candidatus Vecturitrichales</taxon>
        <taxon>Candidatus Vecturitrichaceae</taxon>
        <taxon>Candidatus Vecturithrix</taxon>
    </lineage>
</organism>
<proteinExistence type="predicted"/>
<evidence type="ECO:0008006" key="3">
    <source>
        <dbReference type="Google" id="ProtNLM"/>
    </source>
</evidence>
<dbReference type="HOGENOM" id="CLU_180396_2_0_0"/>
<evidence type="ECO:0000313" key="1">
    <source>
        <dbReference type="EMBL" id="GAK54870.1"/>
    </source>
</evidence>
<evidence type="ECO:0000313" key="2">
    <source>
        <dbReference type="Proteomes" id="UP000030661"/>
    </source>
</evidence>
<dbReference type="STRING" id="1499967.U27_01701"/>
<gene>
    <name evidence="1" type="ORF">U27_01701</name>
</gene>
<reference evidence="1 2" key="1">
    <citation type="journal article" date="2015" name="PeerJ">
        <title>First genomic representation of candidate bacterial phylum KSB3 points to enhanced environmental sensing as a trigger of wastewater bulking.</title>
        <authorList>
            <person name="Sekiguchi Y."/>
            <person name="Ohashi A."/>
            <person name="Parks D.H."/>
            <person name="Yamauchi T."/>
            <person name="Tyson G.W."/>
            <person name="Hugenholtz P."/>
        </authorList>
    </citation>
    <scope>NUCLEOTIDE SEQUENCE [LARGE SCALE GENOMIC DNA]</scope>
</reference>
<dbReference type="Proteomes" id="UP000030661">
    <property type="component" value="Unassembled WGS sequence"/>
</dbReference>
<dbReference type="AlphaFoldDB" id="A0A0S6WAD8"/>
<dbReference type="Pfam" id="PF11211">
    <property type="entry name" value="DUF2997"/>
    <property type="match status" value="1"/>
</dbReference>
<sequence length="65" mass="7366">MVNKQEIEFIVTPDGNVEFTIKGAKGKQCVPIAELFHVLGKIKADRPTSEFYDREEERNVTVSNV</sequence>
<accession>A0A0S6WAD8</accession>
<dbReference type="InterPro" id="IPR021375">
    <property type="entry name" value="DUF2997"/>
</dbReference>
<dbReference type="EMBL" id="DF820463">
    <property type="protein sequence ID" value="GAK54870.1"/>
    <property type="molecule type" value="Genomic_DNA"/>
</dbReference>
<protein>
    <recommendedName>
        <fullName evidence="3">DUF2997 domain-containing protein</fullName>
    </recommendedName>
</protein>
<keyword evidence="2" id="KW-1185">Reference proteome</keyword>
<name>A0A0S6WAD8_VECG1</name>